<keyword evidence="2" id="KW-1185">Reference proteome</keyword>
<reference evidence="1 2" key="1">
    <citation type="submission" date="2024-06" db="EMBL/GenBank/DDBJ databases">
        <title>The Natural Products Discovery Center: Release of the First 8490 Sequenced Strains for Exploring Actinobacteria Biosynthetic Diversity.</title>
        <authorList>
            <person name="Kalkreuter E."/>
            <person name="Kautsar S.A."/>
            <person name="Yang D."/>
            <person name="Bader C.D."/>
            <person name="Teijaro C.N."/>
            <person name="Fluegel L."/>
            <person name="Davis C.M."/>
            <person name="Simpson J.R."/>
            <person name="Lauterbach L."/>
            <person name="Steele A.D."/>
            <person name="Gui C."/>
            <person name="Meng S."/>
            <person name="Li G."/>
            <person name="Viehrig K."/>
            <person name="Ye F."/>
            <person name="Su P."/>
            <person name="Kiefer A.F."/>
            <person name="Nichols A."/>
            <person name="Cepeda A.J."/>
            <person name="Yan W."/>
            <person name="Fan B."/>
            <person name="Jiang Y."/>
            <person name="Adhikari A."/>
            <person name="Zheng C.-J."/>
            <person name="Schuster L."/>
            <person name="Cowan T.M."/>
            <person name="Smanski M.J."/>
            <person name="Chevrette M.G."/>
            <person name="De Carvalho L.P.S."/>
            <person name="Shen B."/>
        </authorList>
    </citation>
    <scope>NUCLEOTIDE SEQUENCE [LARGE SCALE GENOMIC DNA]</scope>
    <source>
        <strain evidence="1 2">NPDC000632</strain>
    </source>
</reference>
<organism evidence="1 2">
    <name type="scientific">Streptomyces flaveolus</name>
    <dbReference type="NCBI Taxonomy" id="67297"/>
    <lineage>
        <taxon>Bacteria</taxon>
        <taxon>Bacillati</taxon>
        <taxon>Actinomycetota</taxon>
        <taxon>Actinomycetes</taxon>
        <taxon>Kitasatosporales</taxon>
        <taxon>Streptomycetaceae</taxon>
        <taxon>Streptomyces</taxon>
    </lineage>
</organism>
<accession>A0ABV1V9M9</accession>
<dbReference type="RefSeq" id="WP_350723921.1">
    <property type="nucleotide sequence ID" value="NZ_JBEPCO010000048.1"/>
</dbReference>
<protein>
    <submittedName>
        <fullName evidence="1">Uncharacterized protein</fullName>
    </submittedName>
</protein>
<evidence type="ECO:0000313" key="1">
    <source>
        <dbReference type="EMBL" id="MER6903190.1"/>
    </source>
</evidence>
<gene>
    <name evidence="1" type="ORF">ABT322_05255</name>
</gene>
<name>A0ABV1V9M9_9ACTN</name>
<proteinExistence type="predicted"/>
<sequence length="141" mass="14722">MARFDLTEHDRCTIAAARQALAAAGSVDLLDGSAMARMIGRLEVAVERLIEMADGTPGGNVVRCPAAHPEDPTPCGGPVVVTILDKGNAGADGCEHHAARMLASITGARPVAKPDAPAGVAMRIFRAAHHMHPFPWLEGRS</sequence>
<dbReference type="Proteomes" id="UP001490330">
    <property type="component" value="Unassembled WGS sequence"/>
</dbReference>
<evidence type="ECO:0000313" key="2">
    <source>
        <dbReference type="Proteomes" id="UP001490330"/>
    </source>
</evidence>
<comment type="caution">
    <text evidence="1">The sequence shown here is derived from an EMBL/GenBank/DDBJ whole genome shotgun (WGS) entry which is preliminary data.</text>
</comment>
<dbReference type="EMBL" id="JBEPCV010000003">
    <property type="protein sequence ID" value="MER6903190.1"/>
    <property type="molecule type" value="Genomic_DNA"/>
</dbReference>